<dbReference type="PANTHER" id="PTHR34185:SF1">
    <property type="entry name" value="DIADENYLATE CYCLASE"/>
    <property type="match status" value="1"/>
</dbReference>
<reference evidence="8" key="1">
    <citation type="submission" date="2017-09" db="EMBL/GenBank/DDBJ databases">
        <title>Metaegenomics of thermophilic ammonia-oxidizing enrichment culture.</title>
        <authorList>
            <person name="Kato S."/>
            <person name="Suzuki K."/>
        </authorList>
    </citation>
    <scope>NUCLEOTIDE SEQUENCE [LARGE SCALE GENOMIC DNA]</scope>
</reference>
<dbReference type="SUPFAM" id="SSF143597">
    <property type="entry name" value="YojJ-like"/>
    <property type="match status" value="1"/>
</dbReference>
<dbReference type="PROSITE" id="PS51794">
    <property type="entry name" value="DAC"/>
    <property type="match status" value="1"/>
</dbReference>
<dbReference type="Pfam" id="PF02457">
    <property type="entry name" value="DAC"/>
    <property type="match status" value="1"/>
</dbReference>
<keyword evidence="3" id="KW-0548">Nucleotidyltransferase</keyword>
<dbReference type="AlphaFoldDB" id="A0A2H5XDW6"/>
<accession>A0A2H5XDW6</accession>
<evidence type="ECO:0000313" key="7">
    <source>
        <dbReference type="EMBL" id="GBC99365.1"/>
    </source>
</evidence>
<dbReference type="InterPro" id="IPR050338">
    <property type="entry name" value="DisA"/>
</dbReference>
<comment type="caution">
    <text evidence="7">The sequence shown here is derived from an EMBL/GenBank/DDBJ whole genome shotgun (WGS) entry which is preliminary data.</text>
</comment>
<dbReference type="InterPro" id="IPR003390">
    <property type="entry name" value="DNA_integrity_scan_DisA_N"/>
</dbReference>
<keyword evidence="5" id="KW-0067">ATP-binding</keyword>
<comment type="catalytic activity">
    <reaction evidence="1">
        <text>2 ATP = 3',3'-c-di-AMP + 2 diphosphate</text>
        <dbReference type="Rhea" id="RHEA:35655"/>
        <dbReference type="ChEBI" id="CHEBI:30616"/>
        <dbReference type="ChEBI" id="CHEBI:33019"/>
        <dbReference type="ChEBI" id="CHEBI:71500"/>
        <dbReference type="EC" id="2.7.7.85"/>
    </reaction>
</comment>
<dbReference type="Proteomes" id="UP000236173">
    <property type="component" value="Unassembled WGS sequence"/>
</dbReference>
<dbReference type="Pfam" id="PF21755">
    <property type="entry name" value="DacZ_P"/>
    <property type="match status" value="1"/>
</dbReference>
<evidence type="ECO:0000256" key="1">
    <source>
        <dbReference type="ARBA" id="ARBA00000877"/>
    </source>
</evidence>
<evidence type="ECO:0000313" key="8">
    <source>
        <dbReference type="Proteomes" id="UP000236173"/>
    </source>
</evidence>
<evidence type="ECO:0000256" key="3">
    <source>
        <dbReference type="ARBA" id="ARBA00022695"/>
    </source>
</evidence>
<organism evidence="7 8">
    <name type="scientific">Candidatus Fervidibacter japonicus</name>
    <dbReference type="NCBI Taxonomy" id="2035412"/>
    <lineage>
        <taxon>Bacteria</taxon>
        <taxon>Candidatus Fervidibacterota</taxon>
        <taxon>Candidatus Fervidibacter</taxon>
    </lineage>
</organism>
<dbReference type="GO" id="GO:0004016">
    <property type="term" value="F:adenylate cyclase activity"/>
    <property type="evidence" value="ECO:0007669"/>
    <property type="project" value="TreeGrafter"/>
</dbReference>
<keyword evidence="4" id="KW-0547">Nucleotide-binding</keyword>
<protein>
    <recommendedName>
        <fullName evidence="6">DAC domain-containing protein</fullName>
    </recommendedName>
</protein>
<keyword evidence="2" id="KW-0808">Transferase</keyword>
<evidence type="ECO:0000256" key="5">
    <source>
        <dbReference type="ARBA" id="ARBA00022840"/>
    </source>
</evidence>
<evidence type="ECO:0000256" key="4">
    <source>
        <dbReference type="ARBA" id="ARBA00022741"/>
    </source>
</evidence>
<evidence type="ECO:0000259" key="6">
    <source>
        <dbReference type="PROSITE" id="PS51794"/>
    </source>
</evidence>
<dbReference type="InterPro" id="IPR014499">
    <property type="entry name" value="DAC_DacZ"/>
</dbReference>
<gene>
    <name evidence="7" type="ORF">HRbin17_01887</name>
</gene>
<feature type="domain" description="DAC" evidence="6">
    <location>
        <begin position="142"/>
        <end position="301"/>
    </location>
</feature>
<dbReference type="InterPro" id="IPR048544">
    <property type="entry name" value="DacZ_P"/>
</dbReference>
<proteinExistence type="inferred from homology"/>
<dbReference type="InterPro" id="IPR036888">
    <property type="entry name" value="DNA_integrity_DisA_N_sf"/>
</dbReference>
<dbReference type="GO" id="GO:0005524">
    <property type="term" value="F:ATP binding"/>
    <property type="evidence" value="ECO:0007669"/>
    <property type="project" value="UniProtKB-KW"/>
</dbReference>
<dbReference type="PANTHER" id="PTHR34185">
    <property type="entry name" value="DIADENYLATE CYCLASE"/>
    <property type="match status" value="1"/>
</dbReference>
<sequence>MPEKEPKRKPRREGAEDILDTTEALLGTAVQLARQMAGLTVLVCLEAPLLPALQEWLGKAPMALATTARNLPDEIKEAVKGVIELPTIRLPRMGQIKLAVVLGMAQGFIKPQDALICLVGPPNAHRLDTLLLLTVRDEFELFADSERLLVEHVNPEVFEQVLEIAIQIAAEGREGKSLGALFVVGDYDNVARYATQLVLNPFKGYDESERNILDPRLTETVKEFCAIDGAFLIRGDGVIEAAGAFLHPGLPREELPMGLGARHAAAAGITAVTNAIAITVSASTGTVRVFRSGRMVIEIERPG</sequence>
<dbReference type="GO" id="GO:0106408">
    <property type="term" value="F:diadenylate cyclase activity"/>
    <property type="evidence" value="ECO:0007669"/>
    <property type="project" value="UniProtKB-EC"/>
</dbReference>
<dbReference type="Gene3D" id="3.40.1700.10">
    <property type="entry name" value="DNA integrity scanning protein, DisA, N-terminal domain"/>
    <property type="match status" value="1"/>
</dbReference>
<evidence type="ECO:0000256" key="2">
    <source>
        <dbReference type="ARBA" id="ARBA00022679"/>
    </source>
</evidence>
<name>A0A2H5XDW6_9BACT</name>
<dbReference type="EMBL" id="BEHT01000026">
    <property type="protein sequence ID" value="GBC99365.1"/>
    <property type="molecule type" value="Genomic_DNA"/>
</dbReference>
<dbReference type="HAMAP" id="MF_00840">
    <property type="entry name" value="DacZ"/>
    <property type="match status" value="1"/>
</dbReference>